<comment type="caution">
    <text evidence="1">The sequence shown here is derived from an EMBL/GenBank/DDBJ whole genome shotgun (WGS) entry which is preliminary data.</text>
</comment>
<sequence length="64" mass="7156">MPAVFIWRSLTPAQANAINAPPVAIGIQKHNLSILDKIQIYVKNNWMLKIGLVARHQACITSEF</sequence>
<dbReference type="Proteomes" id="UP000637383">
    <property type="component" value="Unassembled WGS sequence"/>
</dbReference>
<dbReference type="EMBL" id="JACJTU010000018">
    <property type="protein sequence ID" value="MBD2736078.1"/>
    <property type="molecule type" value="Genomic_DNA"/>
</dbReference>
<name>A0ABR8K9A7_9NOSO</name>
<evidence type="ECO:0000313" key="2">
    <source>
        <dbReference type="Proteomes" id="UP000637383"/>
    </source>
</evidence>
<proteinExistence type="predicted"/>
<protein>
    <submittedName>
        <fullName evidence="1">Uncharacterized protein</fullName>
    </submittedName>
</protein>
<keyword evidence="2" id="KW-1185">Reference proteome</keyword>
<gene>
    <name evidence="1" type="ORF">H6H03_19645</name>
</gene>
<evidence type="ECO:0000313" key="1">
    <source>
        <dbReference type="EMBL" id="MBD2736078.1"/>
    </source>
</evidence>
<reference evidence="1 2" key="1">
    <citation type="journal article" date="2020" name="ISME J.">
        <title>Comparative genomics reveals insights into cyanobacterial evolution and habitat adaptation.</title>
        <authorList>
            <person name="Chen M.Y."/>
            <person name="Teng W.K."/>
            <person name="Zhao L."/>
            <person name="Hu C.X."/>
            <person name="Zhou Y.K."/>
            <person name="Han B.P."/>
            <person name="Song L.R."/>
            <person name="Shu W.S."/>
        </authorList>
    </citation>
    <scope>NUCLEOTIDE SEQUENCE [LARGE SCALE GENOMIC DNA]</scope>
    <source>
        <strain evidence="1 2">FACHB-159</strain>
    </source>
</reference>
<organism evidence="1 2">
    <name type="scientific">Nostoc paludosum FACHB-159</name>
    <dbReference type="NCBI Taxonomy" id="2692908"/>
    <lineage>
        <taxon>Bacteria</taxon>
        <taxon>Bacillati</taxon>
        <taxon>Cyanobacteriota</taxon>
        <taxon>Cyanophyceae</taxon>
        <taxon>Nostocales</taxon>
        <taxon>Nostocaceae</taxon>
        <taxon>Nostoc</taxon>
    </lineage>
</organism>
<accession>A0ABR8K9A7</accession>
<dbReference type="RefSeq" id="WP_190956731.1">
    <property type="nucleotide sequence ID" value="NZ_JACJTU010000018.1"/>
</dbReference>